<sequence length="396" mass="46804">MILPRKYHANHTKKTFNFLIIQSILMLKYLLLFSIPILLIQISYSQNSSTWNKEQKTLVYTECNKELKNSGITSSDDREEFCYCYLQKLTNEFSPSDLANLIEPEQRKAFEKYYTTCSSETGVRFNYSATNNPSYSNTGAWSRDKRDDQYKKCQKDLFAQNYKVTLEEQEEFCLCYLDKLTQNHSSFEVDNMIRPELKRMQNQYFNACSGETGISLSTNNAATTVLEIFTGDWDRQKKDIYYSSCENDLQNNGNNYTKDQVEEFCLCYVDKLSHRYSARELEEMIRPELKRIKERIYSNCTSKTEVGTMALENNMLGRWESSTGEVLVFKEGGQLRYIYENNDMDENWTWKYKPGDILSFTSDGIEIEYKVLYIKDDYIKYTPKKHSTQIYEYYKK</sequence>
<name>A0A6S6TDA2_9BACT</name>
<reference evidence="2" key="1">
    <citation type="submission" date="2020-01" db="EMBL/GenBank/DDBJ databases">
        <authorList>
            <person name="Meier V. D."/>
            <person name="Meier V D."/>
        </authorList>
    </citation>
    <scope>NUCLEOTIDE SEQUENCE</scope>
    <source>
        <strain evidence="2">HLG_WM_MAG_10</strain>
    </source>
</reference>
<evidence type="ECO:0000313" key="2">
    <source>
        <dbReference type="EMBL" id="CAA6818832.1"/>
    </source>
</evidence>
<accession>A0A6S6TDA2</accession>
<evidence type="ECO:0000256" key="1">
    <source>
        <dbReference type="SAM" id="Phobius"/>
    </source>
</evidence>
<gene>
    <name evidence="2" type="ORF">HELGO_WM17581</name>
</gene>
<keyword evidence="1" id="KW-0472">Membrane</keyword>
<proteinExistence type="predicted"/>
<organism evidence="2">
    <name type="scientific">uncultured Aureispira sp</name>
    <dbReference type="NCBI Taxonomy" id="1331704"/>
    <lineage>
        <taxon>Bacteria</taxon>
        <taxon>Pseudomonadati</taxon>
        <taxon>Bacteroidota</taxon>
        <taxon>Saprospiria</taxon>
        <taxon>Saprospirales</taxon>
        <taxon>Saprospiraceae</taxon>
        <taxon>Aureispira</taxon>
        <taxon>environmental samples</taxon>
    </lineage>
</organism>
<feature type="transmembrane region" description="Helical" evidence="1">
    <location>
        <begin position="16"/>
        <end position="39"/>
    </location>
</feature>
<keyword evidence="1" id="KW-0812">Transmembrane</keyword>
<protein>
    <submittedName>
        <fullName evidence="2">Uncharacterized protein</fullName>
    </submittedName>
</protein>
<dbReference type="AlphaFoldDB" id="A0A6S6TDA2"/>
<keyword evidence="1" id="KW-1133">Transmembrane helix</keyword>
<dbReference type="EMBL" id="CACVAQ010000269">
    <property type="protein sequence ID" value="CAA6818832.1"/>
    <property type="molecule type" value="Genomic_DNA"/>
</dbReference>